<gene>
    <name evidence="3" type="ORF">WJX75_006220</name>
</gene>
<accession>A0ABR2YVW2</accession>
<dbReference type="Proteomes" id="UP001491310">
    <property type="component" value="Unassembled WGS sequence"/>
</dbReference>
<dbReference type="EMBL" id="JALJOT010000004">
    <property type="protein sequence ID" value="KAK9915938.1"/>
    <property type="molecule type" value="Genomic_DNA"/>
</dbReference>
<proteinExistence type="predicted"/>
<feature type="signal peptide" evidence="2">
    <location>
        <begin position="1"/>
        <end position="21"/>
    </location>
</feature>
<keyword evidence="2" id="KW-0732">Signal</keyword>
<evidence type="ECO:0000313" key="4">
    <source>
        <dbReference type="Proteomes" id="UP001491310"/>
    </source>
</evidence>
<evidence type="ECO:0000313" key="3">
    <source>
        <dbReference type="EMBL" id="KAK9915938.1"/>
    </source>
</evidence>
<evidence type="ECO:0000256" key="1">
    <source>
        <dbReference type="SAM" id="MobiDB-lite"/>
    </source>
</evidence>
<name>A0ABR2YVW2_9CHLO</name>
<keyword evidence="4" id="KW-1185">Reference proteome</keyword>
<organism evidence="3 4">
    <name type="scientific">Coccomyxa subellipsoidea</name>
    <dbReference type="NCBI Taxonomy" id="248742"/>
    <lineage>
        <taxon>Eukaryota</taxon>
        <taxon>Viridiplantae</taxon>
        <taxon>Chlorophyta</taxon>
        <taxon>core chlorophytes</taxon>
        <taxon>Trebouxiophyceae</taxon>
        <taxon>Trebouxiophyceae incertae sedis</taxon>
        <taxon>Coccomyxaceae</taxon>
        <taxon>Coccomyxa</taxon>
    </lineage>
</organism>
<evidence type="ECO:0000256" key="2">
    <source>
        <dbReference type="SAM" id="SignalP"/>
    </source>
</evidence>
<feature type="region of interest" description="Disordered" evidence="1">
    <location>
        <begin position="34"/>
        <end position="74"/>
    </location>
</feature>
<feature type="chain" id="PRO_5047443384" evidence="2">
    <location>
        <begin position="22"/>
        <end position="131"/>
    </location>
</feature>
<protein>
    <submittedName>
        <fullName evidence="3">Uncharacterized protein</fullName>
    </submittedName>
</protein>
<reference evidence="3 4" key="1">
    <citation type="journal article" date="2024" name="Nat. Commun.">
        <title>Phylogenomics reveals the evolutionary origins of lichenization in chlorophyte algae.</title>
        <authorList>
            <person name="Puginier C."/>
            <person name="Libourel C."/>
            <person name="Otte J."/>
            <person name="Skaloud P."/>
            <person name="Haon M."/>
            <person name="Grisel S."/>
            <person name="Petersen M."/>
            <person name="Berrin J.G."/>
            <person name="Delaux P.M."/>
            <person name="Dal Grande F."/>
            <person name="Keller J."/>
        </authorList>
    </citation>
    <scope>NUCLEOTIDE SEQUENCE [LARGE SCALE GENOMIC DNA]</scope>
    <source>
        <strain evidence="3 4">SAG 216-7</strain>
    </source>
</reference>
<sequence length="131" mass="14543">MWQTFPSILIVLLILVHSTDAALGNIRLHRKRSHSVSQVHPAEPSGKADHALVEGENRDSNSSETAQQLHETAGRSWDELPRLAWVVSQSPERLGNWSVALSALNCYCALHGIPLYYETKTVLKDDRSCTG</sequence>
<comment type="caution">
    <text evidence="3">The sequence shown here is derived from an EMBL/GenBank/DDBJ whole genome shotgun (WGS) entry which is preliminary data.</text>
</comment>
<feature type="compositionally biased region" description="Basic and acidic residues" evidence="1">
    <location>
        <begin position="46"/>
        <end position="61"/>
    </location>
</feature>